<feature type="transmembrane region" description="Helical" evidence="1">
    <location>
        <begin position="45"/>
        <end position="65"/>
    </location>
</feature>
<reference evidence="3" key="1">
    <citation type="submission" date="2022-10" db="EMBL/GenBank/DDBJ databases">
        <title>Genome assembly of Pristionchus species.</title>
        <authorList>
            <person name="Yoshida K."/>
            <person name="Sommer R.J."/>
        </authorList>
    </citation>
    <scope>NUCLEOTIDE SEQUENCE [LARGE SCALE GENOMIC DNA]</scope>
    <source>
        <strain evidence="3">RS5460</strain>
    </source>
</reference>
<keyword evidence="3" id="KW-1185">Reference proteome</keyword>
<comment type="caution">
    <text evidence="2">The sequence shown here is derived from an EMBL/GenBank/DDBJ whole genome shotgun (WGS) entry which is preliminary data.</text>
</comment>
<evidence type="ECO:0000313" key="3">
    <source>
        <dbReference type="Proteomes" id="UP001328107"/>
    </source>
</evidence>
<sequence length="90" mass="10160">KWQFNSYDEITAADAVSCKSKRSIELQRIQTEIYLKESERNRMTFIIFFVGGWLLFVAALIIFVVCCVVNDGCGGGACRRCSCSRCACCR</sequence>
<dbReference type="EMBL" id="BTRK01000005">
    <property type="protein sequence ID" value="GMR54489.1"/>
    <property type="molecule type" value="Genomic_DNA"/>
</dbReference>
<evidence type="ECO:0000313" key="2">
    <source>
        <dbReference type="EMBL" id="GMR54489.1"/>
    </source>
</evidence>
<organism evidence="2 3">
    <name type="scientific">Pristionchus mayeri</name>
    <dbReference type="NCBI Taxonomy" id="1317129"/>
    <lineage>
        <taxon>Eukaryota</taxon>
        <taxon>Metazoa</taxon>
        <taxon>Ecdysozoa</taxon>
        <taxon>Nematoda</taxon>
        <taxon>Chromadorea</taxon>
        <taxon>Rhabditida</taxon>
        <taxon>Rhabditina</taxon>
        <taxon>Diplogasteromorpha</taxon>
        <taxon>Diplogasteroidea</taxon>
        <taxon>Neodiplogasteridae</taxon>
        <taxon>Pristionchus</taxon>
    </lineage>
</organism>
<protein>
    <submittedName>
        <fullName evidence="2">Uncharacterized protein</fullName>
    </submittedName>
</protein>
<gene>
    <name evidence="2" type="ORF">PMAYCL1PPCAC_24684</name>
</gene>
<feature type="non-terminal residue" evidence="2">
    <location>
        <position position="1"/>
    </location>
</feature>
<keyword evidence="1" id="KW-0472">Membrane</keyword>
<dbReference type="AlphaFoldDB" id="A0AAN5D2M3"/>
<proteinExistence type="predicted"/>
<accession>A0AAN5D2M3</accession>
<evidence type="ECO:0000256" key="1">
    <source>
        <dbReference type="SAM" id="Phobius"/>
    </source>
</evidence>
<name>A0AAN5D2M3_9BILA</name>
<keyword evidence="1" id="KW-1133">Transmembrane helix</keyword>
<keyword evidence="1" id="KW-0812">Transmembrane</keyword>
<dbReference type="Proteomes" id="UP001328107">
    <property type="component" value="Unassembled WGS sequence"/>
</dbReference>